<dbReference type="InterPro" id="IPR053228">
    <property type="entry name" value="Stereospecific_Lipase"/>
</dbReference>
<feature type="region of interest" description="Disordered" evidence="1">
    <location>
        <begin position="20"/>
        <end position="99"/>
    </location>
</feature>
<evidence type="ECO:0000313" key="4">
    <source>
        <dbReference type="Proteomes" id="UP000235392"/>
    </source>
</evidence>
<dbReference type="SUPFAM" id="SSF53474">
    <property type="entry name" value="alpha/beta-Hydrolases"/>
    <property type="match status" value="1"/>
</dbReference>
<dbReference type="Gene3D" id="3.40.50.1820">
    <property type="entry name" value="alpha/beta hydrolase"/>
    <property type="match status" value="1"/>
</dbReference>
<sequence>MMIARAAMLIFFLALQTETRSTRSGEIRPRSTQVGSVEKRGLLPALLGGKPPAGGKQQSQQQSQQQTQQQGQKPAGTPPPAGGRKPAGGKKPPGPLDPVSGLLVGVEGLFTPGAVMELINGVPKYNPAVSAAAPGRPPPQYTPGDAPWTQSEAAYRQLVTCPNGIGGEQGVVLLVPCTGGSGAQVYGRSAYTQILPQHGFTTCWVDNPTKSTGDIQLSAEYFAYAIKFLAEQSGRPISVVTYSQGGLTAQWALNFWPSLRSSVRNLVTLAAPFHGTIATSLLCPLLEIIGGCLPAIFQMFTNSRLVEALNAPVRGSGAVALVPTTSVYSYMDEIVLPQLPPRPISFLEGASNIAVQDICGPLHIVEHFFIIDDLASFSIALDALMHGRPANPATVDKSLCDPLASLGGELASIGKDLEYTFSALIGNLGDRVGMLLQTLTTLTVPVEPPLQMYVCERGFAKGCTANGFGGPQPRAPLLSDLPHALAGLF</sequence>
<organism evidence="3 4">
    <name type="scientific">Puccinia coronata f. sp. avenae</name>
    <dbReference type="NCBI Taxonomy" id="200324"/>
    <lineage>
        <taxon>Eukaryota</taxon>
        <taxon>Fungi</taxon>
        <taxon>Dikarya</taxon>
        <taxon>Basidiomycota</taxon>
        <taxon>Pucciniomycotina</taxon>
        <taxon>Pucciniomycetes</taxon>
        <taxon>Pucciniales</taxon>
        <taxon>Pucciniaceae</taxon>
        <taxon>Puccinia</taxon>
    </lineage>
</organism>
<protein>
    <recommendedName>
        <fullName evidence="5">AB hydrolase-1 domain-containing protein</fullName>
    </recommendedName>
</protein>
<feature type="compositionally biased region" description="Basic and acidic residues" evidence="1">
    <location>
        <begin position="20"/>
        <end position="29"/>
    </location>
</feature>
<dbReference type="PANTHER" id="PTHR37574:SF1">
    <property type="entry name" value="LIPASE B"/>
    <property type="match status" value="1"/>
</dbReference>
<evidence type="ECO:0000313" key="3">
    <source>
        <dbReference type="EMBL" id="PLW45557.1"/>
    </source>
</evidence>
<accession>A0A2N5V6D8</accession>
<dbReference type="EMBL" id="PGCI01000047">
    <property type="protein sequence ID" value="PLW45557.1"/>
    <property type="molecule type" value="Genomic_DNA"/>
</dbReference>
<keyword evidence="2" id="KW-0732">Signal</keyword>
<evidence type="ECO:0008006" key="5">
    <source>
        <dbReference type="Google" id="ProtNLM"/>
    </source>
</evidence>
<feature type="chain" id="PRO_5014613657" description="AB hydrolase-1 domain-containing protein" evidence="2">
    <location>
        <begin position="25"/>
        <end position="489"/>
    </location>
</feature>
<gene>
    <name evidence="3" type="ORF">PCASD_06231</name>
</gene>
<evidence type="ECO:0000256" key="1">
    <source>
        <dbReference type="SAM" id="MobiDB-lite"/>
    </source>
</evidence>
<feature type="compositionally biased region" description="Low complexity" evidence="1">
    <location>
        <begin position="42"/>
        <end position="75"/>
    </location>
</feature>
<dbReference type="InterPro" id="IPR029058">
    <property type="entry name" value="AB_hydrolase_fold"/>
</dbReference>
<proteinExistence type="predicted"/>
<comment type="caution">
    <text evidence="3">The sequence shown here is derived from an EMBL/GenBank/DDBJ whole genome shotgun (WGS) entry which is preliminary data.</text>
</comment>
<reference evidence="3 4" key="1">
    <citation type="submission" date="2017-11" db="EMBL/GenBank/DDBJ databases">
        <title>De novo assembly and phasing of dikaryotic genomes from two isolates of Puccinia coronata f. sp. avenae, the causal agent of oat crown rust.</title>
        <authorList>
            <person name="Miller M.E."/>
            <person name="Zhang Y."/>
            <person name="Omidvar V."/>
            <person name="Sperschneider J."/>
            <person name="Schwessinger B."/>
            <person name="Raley C."/>
            <person name="Palmer J.M."/>
            <person name="Garnica D."/>
            <person name="Upadhyaya N."/>
            <person name="Rathjen J."/>
            <person name="Taylor J.M."/>
            <person name="Park R.F."/>
            <person name="Dodds P.N."/>
            <person name="Hirsch C.D."/>
            <person name="Kianian S.F."/>
            <person name="Figueroa M."/>
        </authorList>
    </citation>
    <scope>NUCLEOTIDE SEQUENCE [LARGE SCALE GENOMIC DNA]</scope>
    <source>
        <strain evidence="3">12SD80</strain>
    </source>
</reference>
<dbReference type="PANTHER" id="PTHR37574">
    <property type="entry name" value="LIPASE B"/>
    <property type="match status" value="1"/>
</dbReference>
<dbReference type="AlphaFoldDB" id="A0A2N5V6D8"/>
<evidence type="ECO:0000256" key="2">
    <source>
        <dbReference type="SAM" id="SignalP"/>
    </source>
</evidence>
<name>A0A2N5V6D8_9BASI</name>
<feature type="signal peptide" evidence="2">
    <location>
        <begin position="1"/>
        <end position="24"/>
    </location>
</feature>
<dbReference type="Proteomes" id="UP000235392">
    <property type="component" value="Unassembled WGS sequence"/>
</dbReference>